<gene>
    <name evidence="1" type="ORF">KPL71_014110</name>
</gene>
<evidence type="ECO:0000313" key="2">
    <source>
        <dbReference type="Proteomes" id="UP000829398"/>
    </source>
</evidence>
<accession>A0ACB8K9C9</accession>
<dbReference type="EMBL" id="CM039174">
    <property type="protein sequence ID" value="KAH9751007.1"/>
    <property type="molecule type" value="Genomic_DNA"/>
</dbReference>
<keyword evidence="2" id="KW-1185">Reference proteome</keyword>
<comment type="caution">
    <text evidence="1">The sequence shown here is derived from an EMBL/GenBank/DDBJ whole genome shotgun (WGS) entry which is preliminary data.</text>
</comment>
<name>A0ACB8K9C9_CITSI</name>
<dbReference type="Proteomes" id="UP000829398">
    <property type="component" value="Chromosome 5"/>
</dbReference>
<proteinExistence type="predicted"/>
<organism evidence="1 2">
    <name type="scientific">Citrus sinensis</name>
    <name type="common">Sweet orange</name>
    <name type="synonym">Citrus aurantium var. sinensis</name>
    <dbReference type="NCBI Taxonomy" id="2711"/>
    <lineage>
        <taxon>Eukaryota</taxon>
        <taxon>Viridiplantae</taxon>
        <taxon>Streptophyta</taxon>
        <taxon>Embryophyta</taxon>
        <taxon>Tracheophyta</taxon>
        <taxon>Spermatophyta</taxon>
        <taxon>Magnoliopsida</taxon>
        <taxon>eudicotyledons</taxon>
        <taxon>Gunneridae</taxon>
        <taxon>Pentapetalae</taxon>
        <taxon>rosids</taxon>
        <taxon>malvids</taxon>
        <taxon>Sapindales</taxon>
        <taxon>Rutaceae</taxon>
        <taxon>Aurantioideae</taxon>
        <taxon>Citrus</taxon>
    </lineage>
</organism>
<sequence length="512" mass="58050">MILELLLFHIMFLLSSPPNYVVATPSPLLAASYSSSTFSNRAYCYYDEVWSSLEDFQHEDEVIVNRYVGLQKPNFVFSRTRDFCRIASNSLAFMACNPTDFIIRGGWCQLPASLDGFMFAIENPQDGEGLNLIKSRDFQDAEGIIKLDLGFSHKLRWYNTSFFLEDFGNSFFLEDFTNSFFLEDFTNHRGRSSSPGSQESPACSSYGRLILIGKPNESCVIDRCKLFSSKELDKATNHFNVNRILGQGGQGTVYKGMREDGRIIAVKKSKNAVKLLGCCLETEVPLLVYEFISNGTLYQHLHDRLQNQEFPLTWEMRLRIATEVAGALAYLHSAASSPIYHRDIKSTNILLDERYRAKVADFGTSKFIAMDQTHVTTKIQGTFGYLDPEYHQSSQLTDKSDVYSFGVVLVELLTGKKPIFSAGNTSQENVSLAAYFVHSMRKNRLYDILDDQVMKLGKKNQIMAFANLAERCLDLNGKKRPTMEEVSMELNGIRGSSRKKRAMFSKIIKRLS</sequence>
<reference evidence="2" key="1">
    <citation type="journal article" date="2023" name="Hortic. Res.">
        <title>A chromosome-level phased genome enabling allele-level studies in sweet orange: a case study on citrus Huanglongbing tolerance.</title>
        <authorList>
            <person name="Wu B."/>
            <person name="Yu Q."/>
            <person name="Deng Z."/>
            <person name="Duan Y."/>
            <person name="Luo F."/>
            <person name="Gmitter F. Jr."/>
        </authorList>
    </citation>
    <scope>NUCLEOTIDE SEQUENCE [LARGE SCALE GENOMIC DNA]</scope>
    <source>
        <strain evidence="2">cv. Valencia</strain>
    </source>
</reference>
<evidence type="ECO:0000313" key="1">
    <source>
        <dbReference type="EMBL" id="KAH9751007.1"/>
    </source>
</evidence>
<protein>
    <submittedName>
        <fullName evidence="1">Wall-associated receptor kinase-like 2</fullName>
    </submittedName>
</protein>